<name>A0A6N2LGH2_SALVM</name>
<sequence length="140" mass="15579">MEKRMRYFPGEETIQGMTHAQATSRLQYPQPESWRCQFVWEKVGALASGYLPIAAGMVSPEISDGSTKLLLVCMERNILDQVNRIAPKFQDGVKAFSDSPIIGEIRGSGLILGTEFVDNNSPNDPFPLEWGFKMPVTGIQ</sequence>
<reference evidence="1" key="1">
    <citation type="submission" date="2019-03" db="EMBL/GenBank/DDBJ databases">
        <authorList>
            <person name="Mank J."/>
            <person name="Almeida P."/>
        </authorList>
    </citation>
    <scope>NUCLEOTIDE SEQUENCE</scope>
    <source>
        <strain evidence="1">78183</strain>
    </source>
</reference>
<accession>A0A6N2LGH2</accession>
<organism evidence="1">
    <name type="scientific">Salix viminalis</name>
    <name type="common">Common osier</name>
    <name type="synonym">Basket willow</name>
    <dbReference type="NCBI Taxonomy" id="40686"/>
    <lineage>
        <taxon>Eukaryota</taxon>
        <taxon>Viridiplantae</taxon>
        <taxon>Streptophyta</taxon>
        <taxon>Embryophyta</taxon>
        <taxon>Tracheophyta</taxon>
        <taxon>Spermatophyta</taxon>
        <taxon>Magnoliopsida</taxon>
        <taxon>eudicotyledons</taxon>
        <taxon>Gunneridae</taxon>
        <taxon>Pentapetalae</taxon>
        <taxon>rosids</taxon>
        <taxon>fabids</taxon>
        <taxon>Malpighiales</taxon>
        <taxon>Salicaceae</taxon>
        <taxon>Saliceae</taxon>
        <taxon>Salix</taxon>
    </lineage>
</organism>
<dbReference type="InterPro" id="IPR015422">
    <property type="entry name" value="PyrdxlP-dep_Trfase_small"/>
</dbReference>
<evidence type="ECO:0000313" key="1">
    <source>
        <dbReference type="EMBL" id="VFU39152.1"/>
    </source>
</evidence>
<dbReference type="Gene3D" id="3.90.1150.10">
    <property type="entry name" value="Aspartate Aminotransferase, domain 1"/>
    <property type="match status" value="1"/>
</dbReference>
<dbReference type="InterPro" id="IPR015424">
    <property type="entry name" value="PyrdxlP-dep_Trfase"/>
</dbReference>
<dbReference type="EMBL" id="CAADRP010001480">
    <property type="protein sequence ID" value="VFU39152.1"/>
    <property type="molecule type" value="Genomic_DNA"/>
</dbReference>
<dbReference type="AlphaFoldDB" id="A0A6N2LGH2"/>
<dbReference type="SUPFAM" id="SSF53383">
    <property type="entry name" value="PLP-dependent transferases"/>
    <property type="match status" value="1"/>
</dbReference>
<protein>
    <submittedName>
        <fullName evidence="1">Uncharacterized protein</fullName>
    </submittedName>
</protein>
<gene>
    <name evidence="1" type="ORF">SVIM_LOCUS216078</name>
</gene>
<proteinExistence type="predicted"/>